<gene>
    <name evidence="2" type="ORF">G3M48_004908</name>
</gene>
<comment type="caution">
    <text evidence="2">The sequence shown here is derived from an EMBL/GenBank/DDBJ whole genome shotgun (WGS) entry which is preliminary data.</text>
</comment>
<evidence type="ECO:0000313" key="3">
    <source>
        <dbReference type="Proteomes" id="UP001397290"/>
    </source>
</evidence>
<name>A0AAW0S5U1_9HYPO</name>
<dbReference type="EMBL" id="JAAHCF010000032">
    <property type="protein sequence ID" value="KAK8149964.1"/>
    <property type="molecule type" value="Genomic_DNA"/>
</dbReference>
<evidence type="ECO:0000259" key="1">
    <source>
        <dbReference type="Pfam" id="PF01636"/>
    </source>
</evidence>
<dbReference type="Pfam" id="PF01636">
    <property type="entry name" value="APH"/>
    <property type="match status" value="1"/>
</dbReference>
<dbReference type="Proteomes" id="UP001397290">
    <property type="component" value="Unassembled WGS sequence"/>
</dbReference>
<dbReference type="SUPFAM" id="SSF56112">
    <property type="entry name" value="Protein kinase-like (PK-like)"/>
    <property type="match status" value="1"/>
</dbReference>
<dbReference type="PANTHER" id="PTHR21310:SF37">
    <property type="entry name" value="AMINOGLYCOSIDE PHOSPHOTRANSFERASE DOMAIN-CONTAINING PROTEIN"/>
    <property type="match status" value="1"/>
</dbReference>
<dbReference type="InterPro" id="IPR002575">
    <property type="entry name" value="Aminoglycoside_PTrfase"/>
</dbReference>
<dbReference type="InterPro" id="IPR011009">
    <property type="entry name" value="Kinase-like_dom_sf"/>
</dbReference>
<feature type="domain" description="Aminoglycoside phosphotransferase" evidence="1">
    <location>
        <begin position="112"/>
        <end position="377"/>
    </location>
</feature>
<dbReference type="AlphaFoldDB" id="A0AAW0S5U1"/>
<protein>
    <recommendedName>
        <fullName evidence="1">Aminoglycoside phosphotransferase domain-containing protein</fullName>
    </recommendedName>
</protein>
<evidence type="ECO:0000313" key="2">
    <source>
        <dbReference type="EMBL" id="KAK8149964.1"/>
    </source>
</evidence>
<proteinExistence type="predicted"/>
<sequence>MTTRQLLSGPITLSDATARSTNVLHALRYPLLKQAFYERVESHRALLAEVIAHHLGTRPTAVEISTQEWWRHGSFNLCVPVHVHIDPVALLKVPEFVMIRFPLPYRVGETTRPGNSDEKLNCEAATYAWLRENCPSVPIPRLYGFGLSTNQRYTDCDLLPWWSRFLQCARRALMSALGLQQPSRYVSHTSTRFAALDIGYLIIETVTSGEMLSESWEENRDNPKLLENLQRGLARIMLSLASVNLPRIGSFRLDHNGYLRLDNRPLSVQTTVHENEGLPLDMPRQTTLSTSKDLILSQLSAFDDRLLNQPNAVVSREDAWYQMASLATAKLTLPQLLRQEFIKGPFTLTLTDLHRSNVFVDGDWNVTCIIDLEFACSWPIDFLQTPYWLDADFIDQILPDQFASRHDQFIKYMKDEEQLKNYRGDEEPLSSILHQSWEKGTFWVPLALRDAVAYTTIFYQQILPNYFNFPTEELNDGAYTRFCCRFWSPNVPSLIDRKLRDRDDYLNRLKQTFADPA</sequence>
<organism evidence="2 3">
    <name type="scientific">Beauveria asiatica</name>
    <dbReference type="NCBI Taxonomy" id="1069075"/>
    <lineage>
        <taxon>Eukaryota</taxon>
        <taxon>Fungi</taxon>
        <taxon>Dikarya</taxon>
        <taxon>Ascomycota</taxon>
        <taxon>Pezizomycotina</taxon>
        <taxon>Sordariomycetes</taxon>
        <taxon>Hypocreomycetidae</taxon>
        <taxon>Hypocreales</taxon>
        <taxon>Cordycipitaceae</taxon>
        <taxon>Beauveria</taxon>
    </lineage>
</organism>
<reference evidence="2 3" key="1">
    <citation type="submission" date="2020-02" db="EMBL/GenBank/DDBJ databases">
        <title>Comparative genomics of the hypocrealean fungal genus Beauvera.</title>
        <authorList>
            <person name="Showalter D.N."/>
            <person name="Bushley K.E."/>
            <person name="Rehner S.A."/>
        </authorList>
    </citation>
    <scope>NUCLEOTIDE SEQUENCE [LARGE SCALE GENOMIC DNA]</scope>
    <source>
        <strain evidence="2 3">ARSEF4384</strain>
    </source>
</reference>
<dbReference type="InterPro" id="IPR051678">
    <property type="entry name" value="AGP_Transferase"/>
</dbReference>
<dbReference type="PANTHER" id="PTHR21310">
    <property type="entry name" value="AMINOGLYCOSIDE PHOSPHOTRANSFERASE-RELATED-RELATED"/>
    <property type="match status" value="1"/>
</dbReference>
<keyword evidence="3" id="KW-1185">Reference proteome</keyword>
<accession>A0AAW0S5U1</accession>